<dbReference type="PANTHER" id="PTHR30579:SF3">
    <property type="entry name" value="TRANSCRIPTIONAL REGULATORY PROTEIN"/>
    <property type="match status" value="1"/>
</dbReference>
<evidence type="ECO:0000256" key="4">
    <source>
        <dbReference type="ARBA" id="ARBA00023163"/>
    </source>
</evidence>
<keyword evidence="3" id="KW-0238">DNA-binding</keyword>
<dbReference type="PROSITE" id="PS50931">
    <property type="entry name" value="HTH_LYSR"/>
    <property type="match status" value="1"/>
</dbReference>
<dbReference type="Gene3D" id="3.40.190.290">
    <property type="match status" value="1"/>
</dbReference>
<dbReference type="SUPFAM" id="SSF53850">
    <property type="entry name" value="Periplasmic binding protein-like II"/>
    <property type="match status" value="1"/>
</dbReference>
<sequence>MLAKTQFKLAPSDLEVVLTLTRAGTMVEAGKRLGVDSSTVFRTIRRLEKGLGQRLFERSRAGSLPTELALNLVQGAEQIEAVLESIHTVVLPRQDGLITGTVRVTTTDTILHGLILPALKGLATSQPLLQIKLNASNEKVSLSKRDTDIAVRATKQPPDHLVGKRLGRIRVALFGSEGSYIPKLSMANLSSYAWIAPDEALPEHPSVLWRKRHYPKLEPRYEVNSIVSVAEAIAAGLGVGLIPLFLAEGRSDLIQLSDPLDECETQLWLLRHPESGHIRRISTVYSYLAEQLALA</sequence>
<dbReference type="SUPFAM" id="SSF46785">
    <property type="entry name" value="Winged helix' DNA-binding domain"/>
    <property type="match status" value="1"/>
</dbReference>
<dbReference type="EMBL" id="FPBH01000003">
    <property type="protein sequence ID" value="SFT72670.1"/>
    <property type="molecule type" value="Genomic_DNA"/>
</dbReference>
<feature type="domain" description="HTH lysR-type" evidence="5">
    <location>
        <begin position="13"/>
        <end position="66"/>
    </location>
</feature>
<evidence type="ECO:0000256" key="1">
    <source>
        <dbReference type="ARBA" id="ARBA00009437"/>
    </source>
</evidence>
<evidence type="ECO:0000259" key="5">
    <source>
        <dbReference type="PROSITE" id="PS50931"/>
    </source>
</evidence>
<comment type="similarity">
    <text evidence="1">Belongs to the LysR transcriptional regulatory family.</text>
</comment>
<reference evidence="6 7" key="1">
    <citation type="submission" date="2016-10" db="EMBL/GenBank/DDBJ databases">
        <authorList>
            <person name="de Groot N.N."/>
        </authorList>
    </citation>
    <scope>NUCLEOTIDE SEQUENCE [LARGE SCALE GENOMIC DNA]</scope>
    <source>
        <strain evidence="6 7">LMG 27731</strain>
    </source>
</reference>
<gene>
    <name evidence="6" type="ORF">SAMN05192563_1003268</name>
</gene>
<evidence type="ECO:0000256" key="2">
    <source>
        <dbReference type="ARBA" id="ARBA00023015"/>
    </source>
</evidence>
<protein>
    <submittedName>
        <fullName evidence="6">Transcriptional regulator, LysR family</fullName>
    </submittedName>
</protein>
<dbReference type="AlphaFoldDB" id="A0A1I7ACU8"/>
<proteinExistence type="inferred from homology"/>
<evidence type="ECO:0000313" key="6">
    <source>
        <dbReference type="EMBL" id="SFT72670.1"/>
    </source>
</evidence>
<dbReference type="InterPro" id="IPR036390">
    <property type="entry name" value="WH_DNA-bd_sf"/>
</dbReference>
<dbReference type="RefSeq" id="WP_093633485.1">
    <property type="nucleotide sequence ID" value="NZ_FPBH01000003.1"/>
</dbReference>
<dbReference type="InterPro" id="IPR000847">
    <property type="entry name" value="LysR_HTH_N"/>
</dbReference>
<dbReference type="GO" id="GO:0003700">
    <property type="term" value="F:DNA-binding transcription factor activity"/>
    <property type="evidence" value="ECO:0007669"/>
    <property type="project" value="InterPro"/>
</dbReference>
<dbReference type="Pfam" id="PF00126">
    <property type="entry name" value="HTH_1"/>
    <property type="match status" value="1"/>
</dbReference>
<dbReference type="Pfam" id="PF03466">
    <property type="entry name" value="LysR_substrate"/>
    <property type="match status" value="1"/>
</dbReference>
<dbReference type="InterPro" id="IPR050176">
    <property type="entry name" value="LTTR"/>
</dbReference>
<keyword evidence="4" id="KW-0804">Transcription</keyword>
<evidence type="ECO:0000313" key="7">
    <source>
        <dbReference type="Proteomes" id="UP000198844"/>
    </source>
</evidence>
<dbReference type="PANTHER" id="PTHR30579">
    <property type="entry name" value="TRANSCRIPTIONAL REGULATOR"/>
    <property type="match status" value="1"/>
</dbReference>
<dbReference type="Gene3D" id="1.10.10.10">
    <property type="entry name" value="Winged helix-like DNA-binding domain superfamily/Winged helix DNA-binding domain"/>
    <property type="match status" value="1"/>
</dbReference>
<dbReference type="InterPro" id="IPR005119">
    <property type="entry name" value="LysR_subst-bd"/>
</dbReference>
<accession>A0A1I7ACU8</accession>
<organism evidence="6 7">
    <name type="scientific">Paraburkholderia aspalathi</name>
    <dbReference type="NCBI Taxonomy" id="1324617"/>
    <lineage>
        <taxon>Bacteria</taxon>
        <taxon>Pseudomonadati</taxon>
        <taxon>Pseudomonadota</taxon>
        <taxon>Betaproteobacteria</taxon>
        <taxon>Burkholderiales</taxon>
        <taxon>Burkholderiaceae</taxon>
        <taxon>Paraburkholderia</taxon>
    </lineage>
</organism>
<name>A0A1I7ACU8_9BURK</name>
<dbReference type="OrthoDB" id="8579932at2"/>
<evidence type="ECO:0000256" key="3">
    <source>
        <dbReference type="ARBA" id="ARBA00023125"/>
    </source>
</evidence>
<keyword evidence="2" id="KW-0805">Transcription regulation</keyword>
<dbReference type="GO" id="GO:0003677">
    <property type="term" value="F:DNA binding"/>
    <property type="evidence" value="ECO:0007669"/>
    <property type="project" value="UniProtKB-KW"/>
</dbReference>
<dbReference type="Proteomes" id="UP000198844">
    <property type="component" value="Unassembled WGS sequence"/>
</dbReference>
<dbReference type="InterPro" id="IPR036388">
    <property type="entry name" value="WH-like_DNA-bd_sf"/>
</dbReference>